<evidence type="ECO:0000313" key="6">
    <source>
        <dbReference type="EMBL" id="CAH3166595.1"/>
    </source>
</evidence>
<dbReference type="EMBL" id="CALNXI010001366">
    <property type="protein sequence ID" value="CAH3166595.1"/>
    <property type="molecule type" value="Genomic_DNA"/>
</dbReference>
<feature type="domain" description="BHLH" evidence="4">
    <location>
        <begin position="976"/>
        <end position="1028"/>
    </location>
</feature>
<organism evidence="6 7">
    <name type="scientific">Porites evermanni</name>
    <dbReference type="NCBI Taxonomy" id="104178"/>
    <lineage>
        <taxon>Eukaryota</taxon>
        <taxon>Metazoa</taxon>
        <taxon>Cnidaria</taxon>
        <taxon>Anthozoa</taxon>
        <taxon>Hexacorallia</taxon>
        <taxon>Scleractinia</taxon>
        <taxon>Fungiina</taxon>
        <taxon>Poritidae</taxon>
        <taxon>Porites</taxon>
    </lineage>
</organism>
<dbReference type="Gene3D" id="3.40.20.10">
    <property type="entry name" value="Severin"/>
    <property type="match status" value="6"/>
</dbReference>
<evidence type="ECO:0000256" key="2">
    <source>
        <dbReference type="ARBA" id="ARBA00022737"/>
    </source>
</evidence>
<dbReference type="SUPFAM" id="SSF55753">
    <property type="entry name" value="Actin depolymerizing proteins"/>
    <property type="match status" value="6"/>
</dbReference>
<dbReference type="PANTHER" id="PTHR11977">
    <property type="entry name" value="VILLIN"/>
    <property type="match status" value="1"/>
</dbReference>
<dbReference type="CDD" id="cd11291">
    <property type="entry name" value="gelsolin_S6_like"/>
    <property type="match status" value="1"/>
</dbReference>
<dbReference type="Proteomes" id="UP001159427">
    <property type="component" value="Unassembled WGS sequence"/>
</dbReference>
<dbReference type="Pfam" id="PF00626">
    <property type="entry name" value="Gelsolin"/>
    <property type="match status" value="5"/>
</dbReference>
<feature type="compositionally biased region" description="Polar residues" evidence="3">
    <location>
        <begin position="1055"/>
        <end position="1068"/>
    </location>
</feature>
<dbReference type="InterPro" id="IPR036638">
    <property type="entry name" value="HLH_DNA-bd_sf"/>
</dbReference>
<keyword evidence="2" id="KW-0677">Repeat</keyword>
<dbReference type="Gene3D" id="4.10.280.10">
    <property type="entry name" value="Helix-loop-helix DNA-binding domain"/>
    <property type="match status" value="1"/>
</dbReference>
<dbReference type="CDD" id="cd11293">
    <property type="entry name" value="gelsolin_S4_like"/>
    <property type="match status" value="1"/>
</dbReference>
<feature type="region of interest" description="Disordered" evidence="3">
    <location>
        <begin position="1050"/>
        <end position="1087"/>
    </location>
</feature>
<dbReference type="CDD" id="cd11290">
    <property type="entry name" value="gelsolin_S1_like"/>
    <property type="match status" value="1"/>
</dbReference>
<evidence type="ECO:0000313" key="7">
    <source>
        <dbReference type="Proteomes" id="UP001159427"/>
    </source>
</evidence>
<dbReference type="SUPFAM" id="SSF47050">
    <property type="entry name" value="VHP, Villin headpiece domain"/>
    <property type="match status" value="1"/>
</dbReference>
<sequence length="1087" mass="122578">MPVANGVEKAFPGAGTKPGVEVWRIEFFKPVKVDPKQHGKFHKGDSYIVLQTIAVGSKANVFFWLGPETSQDEAGAAAQLAVTLDDELGGFPVQHREVGGHEDEAFKALFPKMSLLDGGHASGFKEGKKKFKKALLQVKGKRKVYASQVSLELSSLNQGDCFVLDSGRKIFVWIGKESNHKERINALSYARELRDEERAGLASVQIVESPEDEEEFFYALTGNKRVLQITKEGESDQQIDQVVNLTLYRVKEDETGNITMKETGGKPLSRKDLDSDDVFILETGVSVYVWIGQKASRKEKSKAIKDAQGFLSARQLNPNTSYKIIKDELEPTEFKQYFTEWEGEIDGQTYQAGRGIATKEQIEKKFGKFEVKSMHNNRKTSVSSSSGNPDDGSGSKQVWRVKSFELVPVPEESHGVFYSGDCYVVLYTYLKNTKEYHIVYFWLGNDSTSDEQGAAAAAAVQLDDKFNGEPIQIRVCEGKEPDHFFSIFNRQLLIYQGGHASGFRNVQQSGSAGDTRLLQVRVVGNDARIVEVIPVAQSLNSSDVFVLHNPHACFIWVGKGSIGDEQHCAKEVLKRISISEYDLLLEGKDEKPKDKWETFWRMLGGKADYGSAKQSWAEVESTVYAARLFHCSDASGRFVVEEVLNFSQEDLEEDDVMILDAWTQLFIWVGSKARKEEKREAIRTAVEYVKTDPRQRSPNKLIMLVIKQGAEPLAFKSYFVAWEPQMWKKKMTYEDQLKAIKQGNENVDEDAWTMTEWNEALKPKEYPIDVLRKKGEELPEDVDPTKKEMHLADDSFVELFKMSKKEWEGVPQWKKNQTKKALDLHARVTRLTHKRPNGRVLNKKKVHDPLIRLTYFSFLNVPAVQPQNHSDEMFATNTHQLSFAPPQLENNMLNSLQVNETPSFFADNVMMGPNGSCFPDGSTFHGNTASDSDFAKGIYNLRPRGPAPHLPIAQPKFEPEETPSPVKSKRQRNSLKKRLLVNARERDRMRVLNNGFQALRDALPCYIADGHMAKITTLRLAINYIKALNEVLSEEPPTGKPVTRCVPPLQHPVPTASSAPPYNQSLITNEPEPFREPLPPIDVSSIQ</sequence>
<keyword evidence="7" id="KW-1185">Reference proteome</keyword>
<feature type="compositionally biased region" description="Low complexity" evidence="3">
    <location>
        <begin position="381"/>
        <end position="395"/>
    </location>
</feature>
<dbReference type="InterPro" id="IPR007123">
    <property type="entry name" value="Gelsolin-like_dom"/>
</dbReference>
<gene>
    <name evidence="6" type="ORF">PEVE_00005730</name>
</gene>
<dbReference type="InterPro" id="IPR036886">
    <property type="entry name" value="Villin_headpiece_dom_sf"/>
</dbReference>
<comment type="caution">
    <text evidence="6">The sequence shown here is derived from an EMBL/GenBank/DDBJ whole genome shotgun (WGS) entry which is preliminary data.</text>
</comment>
<dbReference type="Pfam" id="PF02209">
    <property type="entry name" value="VHP"/>
    <property type="match status" value="1"/>
</dbReference>
<dbReference type="PROSITE" id="PS51089">
    <property type="entry name" value="HP"/>
    <property type="match status" value="1"/>
</dbReference>
<evidence type="ECO:0000259" key="5">
    <source>
        <dbReference type="PROSITE" id="PS51089"/>
    </source>
</evidence>
<protein>
    <submittedName>
        <fullName evidence="6">Uncharacterized protein</fullName>
    </submittedName>
</protein>
<dbReference type="CDD" id="cd11289">
    <property type="entry name" value="gelsolin_S2_like"/>
    <property type="match status" value="1"/>
</dbReference>
<dbReference type="PROSITE" id="PS50888">
    <property type="entry name" value="BHLH"/>
    <property type="match status" value="1"/>
</dbReference>
<dbReference type="PRINTS" id="PR00597">
    <property type="entry name" value="GELSOLIN"/>
</dbReference>
<name>A0ABN8QL09_9CNID</name>
<evidence type="ECO:0000259" key="4">
    <source>
        <dbReference type="PROSITE" id="PS50888"/>
    </source>
</evidence>
<dbReference type="InterPro" id="IPR003128">
    <property type="entry name" value="Villin_headpiece"/>
</dbReference>
<dbReference type="Pfam" id="PF00010">
    <property type="entry name" value="HLH"/>
    <property type="match status" value="1"/>
</dbReference>
<evidence type="ECO:0000256" key="1">
    <source>
        <dbReference type="ARBA" id="ARBA00008418"/>
    </source>
</evidence>
<dbReference type="CDD" id="cd11431">
    <property type="entry name" value="bHLH_TS_taxi_Dei"/>
    <property type="match status" value="1"/>
</dbReference>
<reference evidence="6 7" key="1">
    <citation type="submission" date="2022-05" db="EMBL/GenBank/DDBJ databases">
        <authorList>
            <consortium name="Genoscope - CEA"/>
            <person name="William W."/>
        </authorList>
    </citation>
    <scope>NUCLEOTIDE SEQUENCE [LARGE SCALE GENOMIC DNA]</scope>
</reference>
<dbReference type="SMART" id="SM00353">
    <property type="entry name" value="HLH"/>
    <property type="match status" value="1"/>
</dbReference>
<feature type="region of interest" description="Disordered" evidence="3">
    <location>
        <begin position="948"/>
        <end position="973"/>
    </location>
</feature>
<comment type="similarity">
    <text evidence="1">Belongs to the villin/gelsolin family.</text>
</comment>
<dbReference type="SUPFAM" id="SSF47459">
    <property type="entry name" value="HLH, helix-loop-helix DNA-binding domain"/>
    <property type="match status" value="1"/>
</dbReference>
<evidence type="ECO:0000256" key="3">
    <source>
        <dbReference type="SAM" id="MobiDB-lite"/>
    </source>
</evidence>
<feature type="region of interest" description="Disordered" evidence="3">
    <location>
        <begin position="376"/>
        <end position="396"/>
    </location>
</feature>
<dbReference type="Gene3D" id="1.10.950.10">
    <property type="entry name" value="Villin headpiece domain"/>
    <property type="match status" value="1"/>
</dbReference>
<dbReference type="InterPro" id="IPR011598">
    <property type="entry name" value="bHLH_dom"/>
</dbReference>
<dbReference type="SMART" id="SM00262">
    <property type="entry name" value="GEL"/>
    <property type="match status" value="6"/>
</dbReference>
<feature type="domain" description="HP" evidence="5">
    <location>
        <begin position="760"/>
        <end position="825"/>
    </location>
</feature>
<proteinExistence type="inferred from homology"/>
<dbReference type="PANTHER" id="PTHR11977:SF123">
    <property type="entry name" value="GELSOLIN"/>
    <property type="match status" value="1"/>
</dbReference>
<dbReference type="InterPro" id="IPR029006">
    <property type="entry name" value="ADF-H/Gelsolin-like_dom_sf"/>
</dbReference>
<accession>A0ABN8QL09</accession>
<dbReference type="SMART" id="SM00153">
    <property type="entry name" value="VHP"/>
    <property type="match status" value="1"/>
</dbReference>
<dbReference type="InterPro" id="IPR007122">
    <property type="entry name" value="Villin/Gelsolin"/>
</dbReference>